<organism evidence="2 3">
    <name type="scientific">Dawidia soli</name>
    <dbReference type="NCBI Taxonomy" id="2782352"/>
    <lineage>
        <taxon>Bacteria</taxon>
        <taxon>Pseudomonadati</taxon>
        <taxon>Bacteroidota</taxon>
        <taxon>Cytophagia</taxon>
        <taxon>Cytophagales</taxon>
        <taxon>Chryseotaleaceae</taxon>
        <taxon>Dawidia</taxon>
    </lineage>
</organism>
<reference evidence="2 3" key="1">
    <citation type="submission" date="2021-05" db="EMBL/GenBank/DDBJ databases">
        <title>A Polyphasic approach of four new species of the genus Ohtaekwangia: Ohtaekwangia histidinii sp. nov., Ohtaekwangia cretensis sp. nov., Ohtaekwangia indiensis sp. nov., Ohtaekwangia reichenbachii sp. nov. from diverse environment.</title>
        <authorList>
            <person name="Octaviana S."/>
        </authorList>
    </citation>
    <scope>NUCLEOTIDE SEQUENCE [LARGE SCALE GENOMIC DNA]</scope>
    <source>
        <strain evidence="2 3">PWU37</strain>
    </source>
</reference>
<evidence type="ECO:0000259" key="1">
    <source>
        <dbReference type="Pfam" id="PF09949"/>
    </source>
</evidence>
<accession>A0AAP2DDS0</accession>
<dbReference type="AlphaFoldDB" id="A0AAP2DDS0"/>
<gene>
    <name evidence="2" type="ORF">KK078_26625</name>
</gene>
<dbReference type="Proteomes" id="UP001319180">
    <property type="component" value="Unassembled WGS sequence"/>
</dbReference>
<dbReference type="EMBL" id="JAHESC010000057">
    <property type="protein sequence ID" value="MBT1690168.1"/>
    <property type="molecule type" value="Genomic_DNA"/>
</dbReference>
<dbReference type="PANTHER" id="PTHR28208">
    <property type="entry name" value="PHOSPHATIDATE PHOSPHATASE APP1"/>
    <property type="match status" value="1"/>
</dbReference>
<dbReference type="GO" id="GO:0008195">
    <property type="term" value="F:phosphatidate phosphatase activity"/>
    <property type="evidence" value="ECO:0007669"/>
    <property type="project" value="InterPro"/>
</dbReference>
<dbReference type="InterPro" id="IPR052935">
    <property type="entry name" value="Mg2+_PAP"/>
</dbReference>
<dbReference type="SUPFAM" id="SSF56784">
    <property type="entry name" value="HAD-like"/>
    <property type="match status" value="1"/>
</dbReference>
<comment type="caution">
    <text evidence="2">The sequence shown here is derived from an EMBL/GenBank/DDBJ whole genome shotgun (WGS) entry which is preliminary data.</text>
</comment>
<evidence type="ECO:0000313" key="2">
    <source>
        <dbReference type="EMBL" id="MBT1690168.1"/>
    </source>
</evidence>
<proteinExistence type="predicted"/>
<dbReference type="PANTHER" id="PTHR28208:SF3">
    <property type="entry name" value="PHOSPHATIDATE PHOSPHATASE APP1"/>
    <property type="match status" value="1"/>
</dbReference>
<keyword evidence="3" id="KW-1185">Reference proteome</keyword>
<feature type="domain" description="Phosphatidate phosphatase APP1 catalytic" evidence="1">
    <location>
        <begin position="125"/>
        <end position="277"/>
    </location>
</feature>
<sequence length="314" mass="36028">MSSKKIPVLLSFYALSNGREALIFGQIATTRLNDLSFTEYSRRRTFRTLFALYRTRPVAHLAVTLHFGEGTIPAKTDATGAFFFKHPVEHVPSTLQRVTLAAGGEVTLLEGLYLRTVHHVVSPMVLVSDIDDTLLHSFIRNKLRKLRTLLFTPMEKRGAVKNMRELMSDAAQRGATVLYLSNSEQNLYPLIYRFLLHNKFPAGPLFLKQLRKLRDVFLYRKVGAPGVHKLKMLDQILSLFPDKQFALVGDNTQLDLSIYLTASEKYPDNIRYILIRKVRRSSSAQALIEKTEARLRKQNITLYYEENLPTSLRW</sequence>
<evidence type="ECO:0000313" key="3">
    <source>
        <dbReference type="Proteomes" id="UP001319180"/>
    </source>
</evidence>
<dbReference type="Pfam" id="PF09949">
    <property type="entry name" value="APP1_cat"/>
    <property type="match status" value="1"/>
</dbReference>
<dbReference type="InterPro" id="IPR019236">
    <property type="entry name" value="APP1_cat"/>
</dbReference>
<protein>
    <submittedName>
        <fullName evidence="2">DUF2183 domain-containing protein</fullName>
    </submittedName>
</protein>
<dbReference type="InterPro" id="IPR036412">
    <property type="entry name" value="HAD-like_sf"/>
</dbReference>
<name>A0AAP2DDS0_9BACT</name>
<dbReference type="RefSeq" id="WP_254093387.1">
    <property type="nucleotide sequence ID" value="NZ_JAHESC010000057.1"/>
</dbReference>